<evidence type="ECO:0000313" key="3">
    <source>
        <dbReference type="Proteomes" id="UP000499080"/>
    </source>
</evidence>
<sequence>MSSTRNLDESSTSVASSFSRMLLPSDCARVKRILSSSSWRDFLLAAVCTISCCRASSRSGLERDDARYACVLDDTVTTTNLECKYAKRRPIRLKVSDWFKIVVFDEIIKKLFMT</sequence>
<organism evidence="2 3">
    <name type="scientific">Araneus ventricosus</name>
    <name type="common">Orbweaver spider</name>
    <name type="synonym">Epeira ventricosa</name>
    <dbReference type="NCBI Taxonomy" id="182803"/>
    <lineage>
        <taxon>Eukaryota</taxon>
        <taxon>Metazoa</taxon>
        <taxon>Ecdysozoa</taxon>
        <taxon>Arthropoda</taxon>
        <taxon>Chelicerata</taxon>
        <taxon>Arachnida</taxon>
        <taxon>Araneae</taxon>
        <taxon>Araneomorphae</taxon>
        <taxon>Entelegynae</taxon>
        <taxon>Araneoidea</taxon>
        <taxon>Araneidae</taxon>
        <taxon>Araneus</taxon>
    </lineage>
</organism>
<dbReference type="OrthoDB" id="6458689at2759"/>
<dbReference type="AlphaFoldDB" id="A0A4Y2WQU3"/>
<dbReference type="EMBL" id="BGPR01063929">
    <property type="protein sequence ID" value="GBO39030.1"/>
    <property type="molecule type" value="Genomic_DNA"/>
</dbReference>
<accession>A0A4Y2WQU3</accession>
<evidence type="ECO:0000313" key="1">
    <source>
        <dbReference type="EMBL" id="GBO39030.1"/>
    </source>
</evidence>
<keyword evidence="3" id="KW-1185">Reference proteome</keyword>
<proteinExistence type="predicted"/>
<name>A0A4Y2WQU3_ARAVE</name>
<protein>
    <submittedName>
        <fullName evidence="2">Uncharacterized protein</fullName>
    </submittedName>
</protein>
<reference evidence="2 3" key="1">
    <citation type="journal article" date="2019" name="Sci. Rep.">
        <title>Orb-weaving spider Araneus ventricosus genome elucidates the spidroin gene catalogue.</title>
        <authorList>
            <person name="Kono N."/>
            <person name="Nakamura H."/>
            <person name="Ohtoshi R."/>
            <person name="Moran D.A.P."/>
            <person name="Shinohara A."/>
            <person name="Yoshida Y."/>
            <person name="Fujiwara M."/>
            <person name="Mori M."/>
            <person name="Tomita M."/>
            <person name="Arakawa K."/>
        </authorList>
    </citation>
    <scope>NUCLEOTIDE SEQUENCE [LARGE SCALE GENOMIC DNA]</scope>
</reference>
<dbReference type="EMBL" id="BGPR01064026">
    <property type="protein sequence ID" value="GBO39106.1"/>
    <property type="molecule type" value="Genomic_DNA"/>
</dbReference>
<comment type="caution">
    <text evidence="2">The sequence shown here is derived from an EMBL/GenBank/DDBJ whole genome shotgun (WGS) entry which is preliminary data.</text>
</comment>
<dbReference type="Proteomes" id="UP000499080">
    <property type="component" value="Unassembled WGS sequence"/>
</dbReference>
<evidence type="ECO:0000313" key="2">
    <source>
        <dbReference type="EMBL" id="GBO39106.1"/>
    </source>
</evidence>
<gene>
    <name evidence="1" type="ORF">AVEN_130152_1</name>
    <name evidence="2" type="ORF">AVEN_235181_1</name>
</gene>